<reference evidence="1 2" key="1">
    <citation type="journal article" date="2012" name="Genet. Mol. Biol.">
        <title>Analysis of 16S rRNA and mxaF genes revealing insights into Methylobacterium niche-specific plant association.</title>
        <authorList>
            <person name="Dourado M.N."/>
            <person name="Andreote F.D."/>
            <person name="Dini-Andreote F."/>
            <person name="Conti R."/>
            <person name="Araujo J.M."/>
            <person name="Araujo W.L."/>
        </authorList>
    </citation>
    <scope>NUCLEOTIDE SEQUENCE [LARGE SCALE GENOMIC DNA]</scope>
    <source>
        <strain evidence="1 2">SR1.6/6</strain>
    </source>
</reference>
<dbReference type="Proteomes" id="UP000012488">
    <property type="component" value="Chromosome"/>
</dbReference>
<proteinExistence type="predicted"/>
<dbReference type="RefSeq" id="WP_010687653.1">
    <property type="nucleotide sequence ID" value="NZ_CP043538.1"/>
</dbReference>
<dbReference type="AlphaFoldDB" id="A0A6B9FRA4"/>
<evidence type="ECO:0000313" key="2">
    <source>
        <dbReference type="Proteomes" id="UP000012488"/>
    </source>
</evidence>
<name>A0A6B9FRA4_9HYPH</name>
<dbReference type="EMBL" id="CP043538">
    <property type="protein sequence ID" value="QGY03578.1"/>
    <property type="molecule type" value="Genomic_DNA"/>
</dbReference>
<accession>A0A6B9FRA4</accession>
<reference evidence="1 2" key="2">
    <citation type="journal article" date="2013" name="Genome Announc.">
        <title>Draft Genome Sequence of Methylobacterium mesophilicum Strain SR1.6/6, Isolated from Citrus sinensis.</title>
        <authorList>
            <person name="Marinho Almeida D."/>
            <person name="Dini-Andreote F."/>
            <person name="Camargo Neves A.A."/>
            <person name="Juca Ramos R.T."/>
            <person name="Andreote F.D."/>
            <person name="Carneiro A.R."/>
            <person name="Oliveira de Souza Lima A."/>
            <person name="Caracciolo Gomes de Sa P.H."/>
            <person name="Ribeiro Barbosa M.S."/>
            <person name="Araujo W.L."/>
            <person name="Silva A."/>
        </authorList>
    </citation>
    <scope>NUCLEOTIDE SEQUENCE [LARGE SCALE GENOMIC DNA]</scope>
    <source>
        <strain evidence="1 2">SR1.6/6</strain>
    </source>
</reference>
<sequence length="73" mass="7276">MMAPAPITHTTALAFDAAGEAAAIAESYVRAAGEFAQARDARGLSYSLRQAAVALAAAASTAQTLRPADGGGR</sequence>
<evidence type="ECO:0000313" key="1">
    <source>
        <dbReference type="EMBL" id="QGY03578.1"/>
    </source>
</evidence>
<organism evidence="1 2">
    <name type="scientific">Methylobacterium mesophilicum SR1.6/6</name>
    <dbReference type="NCBI Taxonomy" id="908290"/>
    <lineage>
        <taxon>Bacteria</taxon>
        <taxon>Pseudomonadati</taxon>
        <taxon>Pseudomonadota</taxon>
        <taxon>Alphaproteobacteria</taxon>
        <taxon>Hyphomicrobiales</taxon>
        <taxon>Methylobacteriaceae</taxon>
        <taxon>Methylobacterium</taxon>
    </lineage>
</organism>
<dbReference type="KEGG" id="mmes:MMSR116_18050"/>
<gene>
    <name evidence="1" type="ORF">MMSR116_18050</name>
</gene>
<protein>
    <submittedName>
        <fullName evidence="1">Uncharacterized protein</fullName>
    </submittedName>
</protein>